<comment type="caution">
    <text evidence="2">The sequence shown here is derived from an EMBL/GenBank/DDBJ whole genome shotgun (WGS) entry which is preliminary data.</text>
</comment>
<dbReference type="Pfam" id="PF12679">
    <property type="entry name" value="ABC2_membrane_2"/>
    <property type="match status" value="1"/>
</dbReference>
<evidence type="ECO:0000313" key="2">
    <source>
        <dbReference type="EMBL" id="MXR53167.1"/>
    </source>
</evidence>
<feature type="transmembrane region" description="Helical" evidence="1">
    <location>
        <begin position="263"/>
        <end position="284"/>
    </location>
</feature>
<protein>
    <submittedName>
        <fullName evidence="2">ABC transporter permease subunit</fullName>
    </submittedName>
</protein>
<feature type="transmembrane region" description="Helical" evidence="1">
    <location>
        <begin position="20"/>
        <end position="39"/>
    </location>
</feature>
<dbReference type="RefSeq" id="WP_159765547.1">
    <property type="nucleotide sequence ID" value="NZ_WUUT01000010.1"/>
</dbReference>
<evidence type="ECO:0000313" key="3">
    <source>
        <dbReference type="Proteomes" id="UP000466535"/>
    </source>
</evidence>
<feature type="transmembrane region" description="Helical" evidence="1">
    <location>
        <begin position="106"/>
        <end position="130"/>
    </location>
</feature>
<keyword evidence="1" id="KW-0472">Membrane</keyword>
<name>A0A6B0T899_9EURY</name>
<dbReference type="PANTHER" id="PTHR43471">
    <property type="entry name" value="ABC TRANSPORTER PERMEASE"/>
    <property type="match status" value="1"/>
</dbReference>
<keyword evidence="1" id="KW-0812">Transmembrane</keyword>
<accession>A0A6B0T899</accession>
<organism evidence="2 3">
    <name type="scientific">Halovenus carboxidivorans</name>
    <dbReference type="NCBI Taxonomy" id="2692199"/>
    <lineage>
        <taxon>Archaea</taxon>
        <taxon>Methanobacteriati</taxon>
        <taxon>Methanobacteriota</taxon>
        <taxon>Stenosarchaea group</taxon>
        <taxon>Halobacteria</taxon>
        <taxon>Halobacteriales</taxon>
        <taxon>Haloarculaceae</taxon>
        <taxon>Halovenus</taxon>
    </lineage>
</organism>
<keyword evidence="1" id="KW-1133">Transmembrane helix</keyword>
<dbReference type="OrthoDB" id="86287at2157"/>
<dbReference type="Proteomes" id="UP000466535">
    <property type="component" value="Unassembled WGS sequence"/>
</dbReference>
<keyword evidence="3" id="KW-1185">Reference proteome</keyword>
<dbReference type="GO" id="GO:0005886">
    <property type="term" value="C:plasma membrane"/>
    <property type="evidence" value="ECO:0007669"/>
    <property type="project" value="UniProtKB-SubCell"/>
</dbReference>
<feature type="transmembrane region" description="Helical" evidence="1">
    <location>
        <begin position="51"/>
        <end position="74"/>
    </location>
</feature>
<dbReference type="EMBL" id="WUUT01000010">
    <property type="protein sequence ID" value="MXR53167.1"/>
    <property type="molecule type" value="Genomic_DNA"/>
</dbReference>
<evidence type="ECO:0000256" key="1">
    <source>
        <dbReference type="SAM" id="Phobius"/>
    </source>
</evidence>
<dbReference type="GO" id="GO:0140359">
    <property type="term" value="F:ABC-type transporter activity"/>
    <property type="evidence" value="ECO:0007669"/>
    <property type="project" value="InterPro"/>
</dbReference>
<reference evidence="2 3" key="1">
    <citation type="submission" date="2019-12" db="EMBL/GenBank/DDBJ databases">
        <title>Isolation and characterization of three novel carbon monoxide-oxidizing members of Halobacteria from salione crusts and soils.</title>
        <authorList>
            <person name="Myers M.R."/>
            <person name="King G.M."/>
        </authorList>
    </citation>
    <scope>NUCLEOTIDE SEQUENCE [LARGE SCALE GENOMIC DNA]</scope>
    <source>
        <strain evidence="2 3">WSH3</strain>
    </source>
</reference>
<feature type="transmembrane region" description="Helical" evidence="1">
    <location>
        <begin position="175"/>
        <end position="195"/>
    </location>
</feature>
<gene>
    <name evidence="2" type="ORF">GRX03_16365</name>
</gene>
<dbReference type="AlphaFoldDB" id="A0A6B0T899"/>
<proteinExistence type="predicted"/>
<dbReference type="PANTHER" id="PTHR43471:SF1">
    <property type="entry name" value="ABC TRANSPORTER PERMEASE PROTEIN NOSY-RELATED"/>
    <property type="match status" value="1"/>
</dbReference>
<sequence length="289" mass="31518">MSWQAIAKKDFQDSVRSRVLWGIIVLFALLIGGIAYLVVDSGLTGANQTVAEALVTGVFGLLVLFFIPITGLFISIKSVVRERESGTINLLLSLPHTRGDMILGKFLGRAAVMTVTIIVGFVPAIAMLLLQTELSPGVLLSFWFVTVLFGLMFVSIGVGFSALFNSETQGTVGGIVIFFGLYLWQTVTDLVLGLVDYELPNFANRFGLGQMFQDMFGSLSPSGRGFGAPSSVLGETVRRQNEAGEVVFQTVYPESVAFYMQNWFVFVILLLWIAVPLAVGYARFSQIDL</sequence>
<feature type="transmembrane region" description="Helical" evidence="1">
    <location>
        <begin position="142"/>
        <end position="163"/>
    </location>
</feature>